<name>A0AAV4D425_9GAST</name>
<gene>
    <name evidence="2" type="ORF">PoB_006537300</name>
</gene>
<accession>A0AAV4D425</accession>
<keyword evidence="2" id="KW-0547">Nucleotide-binding</keyword>
<dbReference type="EMBL" id="BLXT01007365">
    <property type="protein sequence ID" value="GFO38868.1"/>
    <property type="molecule type" value="Genomic_DNA"/>
</dbReference>
<dbReference type="Proteomes" id="UP000735302">
    <property type="component" value="Unassembled WGS sequence"/>
</dbReference>
<organism evidence="2 3">
    <name type="scientific">Plakobranchus ocellatus</name>
    <dbReference type="NCBI Taxonomy" id="259542"/>
    <lineage>
        <taxon>Eukaryota</taxon>
        <taxon>Metazoa</taxon>
        <taxon>Spiralia</taxon>
        <taxon>Lophotrochozoa</taxon>
        <taxon>Mollusca</taxon>
        <taxon>Gastropoda</taxon>
        <taxon>Heterobranchia</taxon>
        <taxon>Euthyneura</taxon>
        <taxon>Panpulmonata</taxon>
        <taxon>Sacoglossa</taxon>
        <taxon>Placobranchoidea</taxon>
        <taxon>Plakobranchidae</taxon>
        <taxon>Plakobranchus</taxon>
    </lineage>
</organism>
<protein>
    <submittedName>
        <fullName evidence="2">ATP-binding cassette sub-family a member</fullName>
    </submittedName>
</protein>
<sequence length="4070" mass="449427">MTIPGQSYLLLKKNVLLRIRYWRVLLLELVWPILVMGMVALMRNGALPFRKPTCHYQPRALPSAGAVPFLQTYLCNLDNPCFVTQKELNEAISSTRRFSAMTQDAAPYLSSPQTMEILEISNQSIKVLESMNTVIRDQNLTQGLDAFMNVSQYFQDPAEVKRILVDEFKIFTPAEADGLLNARLNIGQLLQLTGSPDVAAIACDPAKLSLYLEFPSTIRTPGVASPLTSAASVADISWALCNISDADVPGLTDAVVKQLDVVKLIEALELFETLKEKFTGSSLSLLFHELGDMFELVMNSKSVVTALGHLATVPEISQIIRDIPTFLEGFDNLNEGLASIKYLVESLDPLMTGLGLHDSYIWSAAQNAVELGTNFVLLGENKWNGTTQEFMQPLVDLIADLRALAENEDGRTVVRVLEFLSKQDWPDIYNQIIYTESLDESTVVRMLNSLEEMLGTMPGYDIVAMMSRLAQHALDVGSIFTEQSVELRRALLASVQGSNELQKRVNSLLGYGPDVVQVILESVLKRQFFTNLFTGTVNYTSMCSVMLMDLNNKVPADVADDVSKILCTEDAMNSLAILGNDPSTSSVSAVINSTVEMFTQLYEGEFWDRQVPLSDLYYHYNRFYAAINLYRNDSVRWEDIFQASRFSGVDLNEEGWERISDMLTEDYLTRGIFGLYQAFGGALSTSPLSPVVAPYIHLMSRMVEMSYRVMYNMTQTYSIRSPLMSAMTMVTTYLPELVQGMAHMVDTNMDVIFKMAASDDPLRTFCVEDVMRQMGMPSYVPVGEMTDLVCKTDWEQVIVEFAQPITQIQDMVTEMVQITENLGDPTISRQYDAEGDWITMVDYTQRLVDLINSGDVATMDFTLGYLNYFQSIDFNRLGDGIGLALELFLNDTAQDMEGLIEVALGVMSGIDHSMGSNPGPVWQMVRVYATVIDSYMDMQIALTENSNNLTSVRNILSMYPPELTQITELLAQAYPDLVSALRDIILYPEKFLDNLSQLGFQLPDCRSRWVSDYFMLAQDSSLHDLERYICSLNMEQLAQNLAQSTPEIDAYSDMIERASLDPTFGLNMTVDWAKLAQKIERYISDLNEQMVTSDVGAAFDLSPFNITAINLSWDDLYRAVDTYRYFDTNRIQTIATKLSELMTRSAVAVSGELGLTDMSNDIIGAVLYGNSYISYHFMKLANAELRYFNTSGPVILSEYLWSDELKSVFDAMQRFPELSAVAMATVERILQTPNQAKIPTNVKALCTDLQLFSEVFVVNASSMPAAELQYIVCDVVNINFEKLLDEVVNNRASVREFVQAMDLLSSNFTVDDLRVDAMTAAAEQQILTKLIEDVIRSQPRIQVTPNDSWMSMAAYTRGWESLTQTVSALGERLNDPRFIRSWESDLTKLLLTTVASDPSTGPALAYIDTILNLMVRQLDVSSGSLDDLRKYPNANIMLELLEQAPEAIETIVYTVMTQQAKVSKWGFALQSWPTFCSTPVDEIMSVPPGLSFSMADFLAKACSLDVEALAAEMAAYQGTDRLEQVMVNGPTGTVNVTSMALKVDTVVEYFLGIAYSTSNPNPVENLPFSRLFDEQVWTSIGGRIAVWSNMTTAQFDSPAAITATITQALTDAFGALAIDVFDIVNKAVGVSDVILGQIIQIMDSNYLNASFVGLPEMQLLGNLLNEVPELLEAIIYTAIQNPEKITEKLSQVDSLETFCRNNPQDMLLPAPNSTFDLQAFFGRFCSLNVTRLVMDIETYSVTKQINDVLMYGPGNSSTVNVTTLGDKLDQLVGYYTSLADPSVDMLAILPFQRFYDEAVWTNIGQRVAVWSDMTTANFDSPSKIAETIANALQDAFGMLATDVLEIVQKAVGVSDILLDQMISLMDSNSLNASFHDLPDMQLLAELLNEVPELFESVLYTAVNHPEKITSKIAQADSIEAFCLNNPQDMLVLAPNSTFDFPAFLARFCSLNLTKLVEDIEKYSVTQEINDALNGPYTAPINLDSLVDKVQQLVSRLDKGINPGDRVFDPSVWSRVIDRASAWIWDSNASPTEYIKIQQQNLLQAFAAFVKNTPGSEDMLQYLDAILDVIASNSGSLEGLRKYPNANMLLGLIERAPEAIETVLYTVITQQAKTSKWGFALQSWPTFCSTPVDAIMSVPPGLNFSMADYLAKACSLDVEALAAEMAAYQGTDRLTNLLMYGPGNSSTVNVTTLGDKLDQLVDYYTSLADPSVDMLAILPFQRLYDEAVWTNIGQRVAVWSDMTTANFDSPSKIAQTIANSLQDAFGMLATDVLEIVQKAVGVSDILLDQMISLMDSNSLNASFHDLPEMQLLAELLNQVPELFESVLYTAINHPEKITSKIAQADSIEAFCLNNPQDMLVLAPNSTFDFPAFLARFCSLNLTKLVADIETYSVTQQVNNALNGPHTGQINFDSLISKVEQLVVRLDRGINPGDRVFDPNVWQQVMNRASVWIWTNQEPIDFVQIELQRLFLSLIAYVENTPGSEDMLRYVDAVLDLLGNRLEESQTDLQSAVKDFPNLSTIVGLLEQLPEMIETAVYTILTQPTKTAAWSNALTSFEALCNTPVSTIMSVPPGSSFDVAAYIGRLCTINPDQMAAELTQYQGFGRFEAIASGTDASAVNTTALLMKADRVFTSLADIARTPDAVMDSDDLRVFNLSIWEDIGQRIQGWMTSAQADYSQPENIVQAVSAVFASLSGMSPELADVLDRAAAMAAVLVDELLMVVQETSLTDAYSGIPSFAPLMRLANKAPELYLTVIYTNLFSPEKASAQTNAFMSLEAFCATDPESLFTVPPNTNFDLKAWVADFCSINFTAVGEEITSYHTAMAIQKIVTGQQLGGPTNLTTVITKVNQLVERFSNDGQGVMLRDPLFDGDAWELAMARVETWLANYTLEQSPLMSFDNVASTLTQLSQDPSMRDALLPLAIAATVGENILDRLLALENRTTFGAADFVRGWTSMEKVLELVQMRGALEIIAASAQSAQFLTLFDNETAFADFCSPSTPPTKYLKAPENGHAMDLPTFKTAFCSIDFSSFVNGFNTFIDLGRIESVINGSEQVNWVQVFSKLDRVVELVSIKWVNSPPVFYLPPHLMNETYWEGFFGSNMASLEDTRSLKEQVEGIMASLAPVLQEDGFRQIGLVLNTILDILNDNVLSMQNTHITLGNAVHAIPALKNLFEALGLDNSTLTSLLEAPIKNTTQFAELFLSNNFQADFCATDKWRDVLSLPDDFDTSALFQSVCISGNVDPLLGALARSFNLESLVAALEDPANKDDGWTPAVDKIFELVENMNALLANPPTLDMSDPALVAAMERFNDTDEIWKMLSAFSALQNVLPMSNGTADSSGLGGLGDELESVLGVPAVLLNVITELMARVKLQNGHLDLASIFQGVPQVINVINSVLDLKPDPITGIASIMLRANTVDHFLQIAGNDTALRELFCNQDKFRAAFEVRESVDVQPVLDALCVLDFTTIAQELADSLDISVLTGDPSSTESPFNLEDFGSNIQKVISLLTNISNIDYITFDGRDLGDLGRVNLTRLVEILNSQYNVEDKFTQDYVAILATVLNNLLTSMGETSGIPTLALKFIGVYMRNFNAFLKTIKDQPISLPLLLNNTEVGNIINPILADPRILEGLVNAQVHVKELADLLQSSDVGASLCGPQLWTAVEVPANEKQPLEDLQSRACAADQEVMLWQTIMMHAKGYQIKQQLDAMMQEVSQGQAAVNASAVTQEVNQFVQLMQGIIEEFMTGSRSIDDLVNLQSLQELLNSAQREVAQRLLDSAENWSIDVADLVFPNILDYNMYQNMAKTLNTANLLMNITIEKLQGIRGGTISFDSIFNNANDLISLIEAYLSVGQNIARMWTNGEVDFNKLTSLLASNATQLQAQCAQPDKLAQELTAASSATGGSQTVSDLVTVICSVVDESVLQRIWESPSVTPNYAAFTANVREFTEIVSELANRSLTVSPGLTGSLDFMSLLQDLQNIGENPKVIFQMLQLAGLVIEGPLHQNPLAVQIMANLNTYAILPMINILDALKAKGVTLTSIDDPDKLFDILGVMVDFNLHYEVIETVWVKSQASPNTKL</sequence>
<comment type="caution">
    <text evidence="2">The sequence shown here is derived from an EMBL/GenBank/DDBJ whole genome shotgun (WGS) entry which is preliminary data.</text>
</comment>
<keyword evidence="1" id="KW-1133">Transmembrane helix</keyword>
<proteinExistence type="predicted"/>
<keyword evidence="2" id="KW-0067">ATP-binding</keyword>
<evidence type="ECO:0000313" key="2">
    <source>
        <dbReference type="EMBL" id="GFO38868.1"/>
    </source>
</evidence>
<keyword evidence="3" id="KW-1185">Reference proteome</keyword>
<feature type="transmembrane region" description="Helical" evidence="1">
    <location>
        <begin position="21"/>
        <end position="42"/>
    </location>
</feature>
<evidence type="ECO:0000256" key="1">
    <source>
        <dbReference type="SAM" id="Phobius"/>
    </source>
</evidence>
<reference evidence="2 3" key="1">
    <citation type="journal article" date="2021" name="Elife">
        <title>Chloroplast acquisition without the gene transfer in kleptoplastic sea slugs, Plakobranchus ocellatus.</title>
        <authorList>
            <person name="Maeda T."/>
            <person name="Takahashi S."/>
            <person name="Yoshida T."/>
            <person name="Shimamura S."/>
            <person name="Takaki Y."/>
            <person name="Nagai Y."/>
            <person name="Toyoda A."/>
            <person name="Suzuki Y."/>
            <person name="Arimoto A."/>
            <person name="Ishii H."/>
            <person name="Satoh N."/>
            <person name="Nishiyama T."/>
            <person name="Hasebe M."/>
            <person name="Maruyama T."/>
            <person name="Minagawa J."/>
            <person name="Obokata J."/>
            <person name="Shigenobu S."/>
        </authorList>
    </citation>
    <scope>NUCLEOTIDE SEQUENCE [LARGE SCALE GENOMIC DNA]</scope>
</reference>
<evidence type="ECO:0000313" key="3">
    <source>
        <dbReference type="Proteomes" id="UP000735302"/>
    </source>
</evidence>
<keyword evidence="1" id="KW-0472">Membrane</keyword>
<keyword evidence="1" id="KW-0812">Transmembrane</keyword>
<dbReference type="GO" id="GO:0005524">
    <property type="term" value="F:ATP binding"/>
    <property type="evidence" value="ECO:0007669"/>
    <property type="project" value="UniProtKB-KW"/>
</dbReference>